<feature type="region of interest" description="Disordered" evidence="5">
    <location>
        <begin position="702"/>
        <end position="739"/>
    </location>
</feature>
<keyword evidence="6" id="KW-0732">Signal</keyword>
<dbReference type="Proteomes" id="UP000622552">
    <property type="component" value="Unassembled WGS sequence"/>
</dbReference>
<dbReference type="PROSITE" id="PS00138">
    <property type="entry name" value="SUBTILASE_SER"/>
    <property type="match status" value="1"/>
</dbReference>
<comment type="caution">
    <text evidence="8">The sequence shown here is derived from an EMBL/GenBank/DDBJ whole genome shotgun (WGS) entry which is preliminary data.</text>
</comment>
<gene>
    <name evidence="8" type="ORF">IW245_007178</name>
</gene>
<feature type="compositionally biased region" description="Pro residues" evidence="5">
    <location>
        <begin position="707"/>
        <end position="733"/>
    </location>
</feature>
<keyword evidence="4" id="KW-0720">Serine protease</keyword>
<dbReference type="SUPFAM" id="SSF49785">
    <property type="entry name" value="Galactose-binding domain-like"/>
    <property type="match status" value="1"/>
</dbReference>
<dbReference type="InterPro" id="IPR051048">
    <property type="entry name" value="Peptidase_S8/S53_subtilisin"/>
</dbReference>
<dbReference type="Pfam" id="PF00082">
    <property type="entry name" value="Peptidase_S8"/>
    <property type="match status" value="1"/>
</dbReference>
<comment type="similarity">
    <text evidence="1">Belongs to the peptidase S8 family.</text>
</comment>
<dbReference type="Gene3D" id="3.40.50.200">
    <property type="entry name" value="Peptidase S8/S53 domain"/>
    <property type="match status" value="1"/>
</dbReference>
<name>A0A8J7GXL2_9ACTN</name>
<dbReference type="EMBL" id="JADOUF010000001">
    <property type="protein sequence ID" value="MBG6140984.1"/>
    <property type="molecule type" value="Genomic_DNA"/>
</dbReference>
<feature type="signal peptide" evidence="6">
    <location>
        <begin position="1"/>
        <end position="28"/>
    </location>
</feature>
<dbReference type="PANTHER" id="PTHR43399:SF4">
    <property type="entry name" value="CELL WALL-ASSOCIATED PROTEASE"/>
    <property type="match status" value="1"/>
</dbReference>
<proteinExistence type="inferred from homology"/>
<dbReference type="InterPro" id="IPR000209">
    <property type="entry name" value="Peptidase_S8/S53_dom"/>
</dbReference>
<dbReference type="InterPro" id="IPR015500">
    <property type="entry name" value="Peptidase_S8_subtilisin-rel"/>
</dbReference>
<organism evidence="8 9">
    <name type="scientific">Longispora fulva</name>
    <dbReference type="NCBI Taxonomy" id="619741"/>
    <lineage>
        <taxon>Bacteria</taxon>
        <taxon>Bacillati</taxon>
        <taxon>Actinomycetota</taxon>
        <taxon>Actinomycetes</taxon>
        <taxon>Micromonosporales</taxon>
        <taxon>Micromonosporaceae</taxon>
        <taxon>Longispora</taxon>
    </lineage>
</organism>
<feature type="domain" description="Peptidase S8/S53" evidence="7">
    <location>
        <begin position="311"/>
        <end position="537"/>
    </location>
</feature>
<reference evidence="8" key="1">
    <citation type="submission" date="2020-11" db="EMBL/GenBank/DDBJ databases">
        <title>Sequencing the genomes of 1000 actinobacteria strains.</title>
        <authorList>
            <person name="Klenk H.-P."/>
        </authorList>
    </citation>
    <scope>NUCLEOTIDE SEQUENCE</scope>
    <source>
        <strain evidence="8">DSM 45356</strain>
    </source>
</reference>
<feature type="chain" id="PRO_5038689144" description="Peptidase S8/S53 domain-containing protein" evidence="6">
    <location>
        <begin position="29"/>
        <end position="739"/>
    </location>
</feature>
<dbReference type="SUPFAM" id="SSF52743">
    <property type="entry name" value="Subtilisin-like"/>
    <property type="match status" value="1"/>
</dbReference>
<dbReference type="RefSeq" id="WP_231399044.1">
    <property type="nucleotide sequence ID" value="NZ_BONS01000019.1"/>
</dbReference>
<dbReference type="InterPro" id="IPR008979">
    <property type="entry name" value="Galactose-bd-like_sf"/>
</dbReference>
<dbReference type="AlphaFoldDB" id="A0A8J7GXL2"/>
<evidence type="ECO:0000256" key="4">
    <source>
        <dbReference type="ARBA" id="ARBA00022825"/>
    </source>
</evidence>
<keyword evidence="2" id="KW-0645">Protease</keyword>
<dbReference type="InterPro" id="IPR023828">
    <property type="entry name" value="Peptidase_S8_Ser-AS"/>
</dbReference>
<evidence type="ECO:0000256" key="5">
    <source>
        <dbReference type="SAM" id="MobiDB-lite"/>
    </source>
</evidence>
<dbReference type="InterPro" id="IPR036852">
    <property type="entry name" value="Peptidase_S8/S53_dom_sf"/>
</dbReference>
<evidence type="ECO:0000256" key="2">
    <source>
        <dbReference type="ARBA" id="ARBA00022670"/>
    </source>
</evidence>
<dbReference type="PANTHER" id="PTHR43399">
    <property type="entry name" value="SUBTILISIN-RELATED"/>
    <property type="match status" value="1"/>
</dbReference>
<evidence type="ECO:0000313" key="8">
    <source>
        <dbReference type="EMBL" id="MBG6140984.1"/>
    </source>
</evidence>
<dbReference type="PRINTS" id="PR00723">
    <property type="entry name" value="SUBTILISIN"/>
</dbReference>
<keyword evidence="3" id="KW-0378">Hydrolase</keyword>
<accession>A0A8J7GXL2</accession>
<dbReference type="GO" id="GO:0004252">
    <property type="term" value="F:serine-type endopeptidase activity"/>
    <property type="evidence" value="ECO:0007669"/>
    <property type="project" value="InterPro"/>
</dbReference>
<evidence type="ECO:0000256" key="6">
    <source>
        <dbReference type="SAM" id="SignalP"/>
    </source>
</evidence>
<evidence type="ECO:0000259" key="7">
    <source>
        <dbReference type="Pfam" id="PF00082"/>
    </source>
</evidence>
<evidence type="ECO:0000256" key="3">
    <source>
        <dbReference type="ARBA" id="ARBA00022801"/>
    </source>
</evidence>
<keyword evidence="9" id="KW-1185">Reference proteome</keyword>
<dbReference type="Gene3D" id="2.60.120.380">
    <property type="match status" value="1"/>
</dbReference>
<sequence length="739" mass="77350">MRATLLGLTALGTVLALTGAAAPAPALAPAPDSASASVPAEVPASVSGRTVVGRGRTLTVAGSAERVRLGADGTYQVSRDHGRTWSRTRPQARLIRLRNRAFDPKAGGASLGRLADGGAYLVQLAGAPLDSQRAELTRLGVRLGAFVPDFAYVARMDPATRARVEALPYVRWVGGYEAADKYDQDPPAGRYAVTTVERSTADQADVARRIRALGGTVAVVSASGRLVEADLTPAQVVELAHLGAVLALDPAGEPGTDMDKAREDGGANAVERAGGYAGQGVRGEVMDGGLRATHQEFAARPPLVHGAGGGDPSHGTSTYGQIFASGVTPQARGMLPQGQGVIALYNSVDDRYAHTAELVDPAGPYRAVFQSNSWGATQTTRYTALSAALDGAVFDHDLLVCQSQSNAGNRSSRPEAWAKNVVSVGGQYHFDTLDRSDDRWDGGASVGPASDGRIKPDLSHYFDAVYTTSSASDTSYTPHFGGTSAATPITCGYFGLLFQMWADGVFAGAPGRNRDVFDARPHAATAKALMINQANSYAFTGENADLTRVHQGWGSASVGNLYEQARAGGWRLPVLVDETDLLTVGQRRAYPVTVDGSQPLRATMAYTDPEGSPSAYLARVNDLSLRVTAPDGTVYWGNNGLRAGNWSTPGGVSDSVDTVENVLVQSPAPGTWLVEVVADEVNVDGHRETPETDADYALVVTTHLSPSPTPTPSAPPTMSPSPDPTTPPSPPETPADRRS</sequence>
<evidence type="ECO:0000313" key="9">
    <source>
        <dbReference type="Proteomes" id="UP000622552"/>
    </source>
</evidence>
<evidence type="ECO:0000256" key="1">
    <source>
        <dbReference type="ARBA" id="ARBA00011073"/>
    </source>
</evidence>
<protein>
    <recommendedName>
        <fullName evidence="7">Peptidase S8/S53 domain-containing protein</fullName>
    </recommendedName>
</protein>
<dbReference type="GO" id="GO:0006508">
    <property type="term" value="P:proteolysis"/>
    <property type="evidence" value="ECO:0007669"/>
    <property type="project" value="UniProtKB-KW"/>
</dbReference>